<name>A0ABU4SDA6_9GAMM</name>
<dbReference type="InterPro" id="IPR024422">
    <property type="entry name" value="Protein_unknown_function_OB"/>
</dbReference>
<dbReference type="EMBL" id="VCDN01000064">
    <property type="protein sequence ID" value="MDX7988740.1"/>
    <property type="molecule type" value="Genomic_DNA"/>
</dbReference>
<evidence type="ECO:0000313" key="1">
    <source>
        <dbReference type="EMBL" id="MDX7988740.1"/>
    </source>
</evidence>
<organism evidence="1 2">
    <name type="scientific">Xenorhabdus santafensis</name>
    <dbReference type="NCBI Taxonomy" id="2582833"/>
    <lineage>
        <taxon>Bacteria</taxon>
        <taxon>Pseudomonadati</taxon>
        <taxon>Pseudomonadota</taxon>
        <taxon>Gammaproteobacteria</taxon>
        <taxon>Enterobacterales</taxon>
        <taxon>Morganellaceae</taxon>
        <taxon>Xenorhabdus</taxon>
    </lineage>
</organism>
<accession>A0ABU4SDA6</accession>
<evidence type="ECO:0008006" key="3">
    <source>
        <dbReference type="Google" id="ProtNLM"/>
    </source>
</evidence>
<gene>
    <name evidence="1" type="ORF">FE392_15625</name>
</gene>
<keyword evidence="2" id="KW-1185">Reference proteome</keyword>
<proteinExistence type="predicted"/>
<protein>
    <recommendedName>
        <fullName evidence="3">tRNA_anti-like</fullName>
    </recommendedName>
</protein>
<sequence>MKKVLKWVGIIFVVLIIIGIIAGKDENSTESSSSSSSKSAIKLTENELNVVKNIIRSDVNMGFSNGNSKLNTDYVVVSARDMQRTYASNEARGDKTYKGKQIIITGVVDTIDSSFGDIPVVTLKTGDMFNKVHVNFDRKYRDLAADLDRNQKVTYACVGESVIIGSPTVGDCVPVSVAEDQLVDKLVLSMNKTLKNPSKATEDDKNMILFAKAASIATDDFKTCKVTDVKCLSASINKYGNDKLENNAEIKELTEKLGLNSEPKQ</sequence>
<evidence type="ECO:0000313" key="2">
    <source>
        <dbReference type="Proteomes" id="UP001271890"/>
    </source>
</evidence>
<dbReference type="RefSeq" id="WP_319931137.1">
    <property type="nucleotide sequence ID" value="NZ_VCDN01000064.1"/>
</dbReference>
<comment type="caution">
    <text evidence="1">The sequence shown here is derived from an EMBL/GenBank/DDBJ whole genome shotgun (WGS) entry which is preliminary data.</text>
</comment>
<reference evidence="2" key="1">
    <citation type="journal article" date="2024" name="Toxins">
        <title>Genome Sequence Analysis of Native Xenorhabdus Strains Isolated from Entomopathogenic Nematodes in Argentina.</title>
        <authorList>
            <person name="Palma L."/>
            <person name="Frizzo L."/>
            <person name="Kaiser S."/>
            <person name="Berry C."/>
            <person name="Caballero P."/>
            <person name="Bode H.B."/>
            <person name="Del Valle E.E."/>
        </authorList>
    </citation>
    <scope>NUCLEOTIDE SEQUENCE [LARGE SCALE GENOMIC DNA]</scope>
    <source>
        <strain evidence="2">12</strain>
    </source>
</reference>
<dbReference type="Pfam" id="PF12869">
    <property type="entry name" value="tRNA_anti-like"/>
    <property type="match status" value="1"/>
</dbReference>
<dbReference type="Proteomes" id="UP001271890">
    <property type="component" value="Unassembled WGS sequence"/>
</dbReference>